<protein>
    <submittedName>
        <fullName evidence="1">L-2-amino-thiazoline-4-carboxylic acid hydrolase</fullName>
    </submittedName>
</protein>
<reference evidence="1 2" key="1">
    <citation type="submission" date="2020-07" db="EMBL/GenBank/DDBJ databases">
        <title>Vallitalea guaymasensis genome.</title>
        <authorList>
            <person name="Postec A."/>
        </authorList>
    </citation>
    <scope>NUCLEOTIDE SEQUENCE [LARGE SCALE GENOMIC DNA]</scope>
    <source>
        <strain evidence="1 2">Ra1766G1</strain>
    </source>
</reference>
<dbReference type="EMBL" id="CP058561">
    <property type="protein sequence ID" value="QUH30638.1"/>
    <property type="molecule type" value="Genomic_DNA"/>
</dbReference>
<evidence type="ECO:0000313" key="1">
    <source>
        <dbReference type="EMBL" id="QUH30638.1"/>
    </source>
</evidence>
<gene>
    <name evidence="1" type="ORF">HYG85_17645</name>
</gene>
<dbReference type="AlphaFoldDB" id="A0A8J8SD88"/>
<dbReference type="InterPro" id="IPR026002">
    <property type="entry name" value="ATC_hydrolase-like"/>
</dbReference>
<dbReference type="KEGG" id="vgu:HYG85_17645"/>
<dbReference type="GO" id="GO:0016787">
    <property type="term" value="F:hydrolase activity"/>
    <property type="evidence" value="ECO:0007669"/>
    <property type="project" value="UniProtKB-KW"/>
</dbReference>
<evidence type="ECO:0000313" key="2">
    <source>
        <dbReference type="Proteomes" id="UP000677305"/>
    </source>
</evidence>
<proteinExistence type="predicted"/>
<keyword evidence="1" id="KW-0378">Hydrolase</keyword>
<dbReference type="Proteomes" id="UP000677305">
    <property type="component" value="Chromosome"/>
</dbReference>
<sequence>MSENDYYIRQKDKLSKSIEKFLKPITPELIDMFGNKEASVVKLKVKNEYDKLIPQFPYIGGDDNKLTSNLVQASWGLALYRVLKEYDIDLYDIGKLIYLSLTRHFNKLPRFIRKIMGRRMFSKSKVIKMKRRAFLSREKKYPYDWVWEVNDGDGINYDLAIDYTECGIVKFFHDQDADELVPYLCNLDYVIFKAFGIELHRTKTLGCGCDCCNFRFIKNGTPREPWPPFFVDTAENVSANKTNQTN</sequence>
<dbReference type="Pfam" id="PF14196">
    <property type="entry name" value="ATC_hydrolase"/>
    <property type="match status" value="1"/>
</dbReference>
<organism evidence="1 2">
    <name type="scientific">Vallitalea guaymasensis</name>
    <dbReference type="NCBI Taxonomy" id="1185412"/>
    <lineage>
        <taxon>Bacteria</taxon>
        <taxon>Bacillati</taxon>
        <taxon>Bacillota</taxon>
        <taxon>Clostridia</taxon>
        <taxon>Lachnospirales</taxon>
        <taxon>Vallitaleaceae</taxon>
        <taxon>Vallitalea</taxon>
    </lineage>
</organism>
<dbReference type="RefSeq" id="WP_212690781.1">
    <property type="nucleotide sequence ID" value="NZ_CP058561.1"/>
</dbReference>
<name>A0A8J8SD88_9FIRM</name>
<accession>A0A8J8SD88</accession>
<keyword evidence="2" id="KW-1185">Reference proteome</keyword>